<evidence type="ECO:0008006" key="4">
    <source>
        <dbReference type="Google" id="ProtNLM"/>
    </source>
</evidence>
<evidence type="ECO:0000313" key="3">
    <source>
        <dbReference type="Proteomes" id="UP001437256"/>
    </source>
</evidence>
<name>A0ABR2ZXL2_9AGAR</name>
<sequence length="554" mass="61213">MAVSLEIVPTSCNLDMYGKPDPHSAYSLSGHVLISVSPSYFHFSRNRKTKLLLQSLDLTFEGQTEVYTPLVGYSSTRLCHITKDLAPQESLLLSNDGHKNTKEPCQWSIVFNLTIPGWLPRSSSYGPDEKLGVSYSLYATAKFLAVDMVSSRDPWSNSISSLYSSIWSPERTIHADKKINLRRFISTPSTSTKDPVVPNSTFYINPQVQAPEDGSGPTPFIPVDVWSKVQILVSVPEYVDMKSDSLPFTLRMRTKGMSEEDRNRMQFMGFTINVVQKEKCRKNPSSEFAARFPLPPDSEQPPNLPLRKSAKMAYLCDGLYVPLLGESEDSRSFSLLSSASNGQYQADGRNYIFADSDMEASTWFTLQCAIPLSPPEAKHNSKSDVASIEWAGDAVRRPSSSGPLLTVRHQVSVKITLGFDSADHQETAWEAFMFNTPLRFENVAPRLPTPSIANSLSVFTSTVTGESISLEEVQDTGDKTIASEPVLPPYSELFDMNGDRKLDPTPLPLYSPPGEPEPTAIAATMPSSPYTTSTPSEKVRELNTAPTSDDEIDS</sequence>
<feature type="compositionally biased region" description="Low complexity" evidence="1">
    <location>
        <begin position="524"/>
        <end position="536"/>
    </location>
</feature>
<dbReference type="Proteomes" id="UP001437256">
    <property type="component" value="Unassembled WGS sequence"/>
</dbReference>
<feature type="region of interest" description="Disordered" evidence="1">
    <location>
        <begin position="494"/>
        <end position="554"/>
    </location>
</feature>
<comment type="caution">
    <text evidence="2">The sequence shown here is derived from an EMBL/GenBank/DDBJ whole genome shotgun (WGS) entry which is preliminary data.</text>
</comment>
<proteinExistence type="predicted"/>
<gene>
    <name evidence="2" type="ORF">AAF712_006498</name>
</gene>
<dbReference type="EMBL" id="JBBXMP010000035">
    <property type="protein sequence ID" value="KAL0066456.1"/>
    <property type="molecule type" value="Genomic_DNA"/>
</dbReference>
<protein>
    <recommendedName>
        <fullName evidence="4">Arrestin-like N-terminal domain-containing protein</fullName>
    </recommendedName>
</protein>
<organism evidence="2 3">
    <name type="scientific">Marasmius tenuissimus</name>
    <dbReference type="NCBI Taxonomy" id="585030"/>
    <lineage>
        <taxon>Eukaryota</taxon>
        <taxon>Fungi</taxon>
        <taxon>Dikarya</taxon>
        <taxon>Basidiomycota</taxon>
        <taxon>Agaricomycotina</taxon>
        <taxon>Agaricomycetes</taxon>
        <taxon>Agaricomycetidae</taxon>
        <taxon>Agaricales</taxon>
        <taxon>Marasmiineae</taxon>
        <taxon>Marasmiaceae</taxon>
        <taxon>Marasmius</taxon>
    </lineage>
</organism>
<accession>A0ABR2ZXL2</accession>
<evidence type="ECO:0000256" key="1">
    <source>
        <dbReference type="SAM" id="MobiDB-lite"/>
    </source>
</evidence>
<evidence type="ECO:0000313" key="2">
    <source>
        <dbReference type="EMBL" id="KAL0066456.1"/>
    </source>
</evidence>
<feature type="compositionally biased region" description="Pro residues" evidence="1">
    <location>
        <begin position="505"/>
        <end position="516"/>
    </location>
</feature>
<reference evidence="2 3" key="1">
    <citation type="submission" date="2024-05" db="EMBL/GenBank/DDBJ databases">
        <title>A draft genome resource for the thread blight pathogen Marasmius tenuissimus strain MS-2.</title>
        <authorList>
            <person name="Yulfo-Soto G.E."/>
            <person name="Baruah I.K."/>
            <person name="Amoako-Attah I."/>
            <person name="Bukari Y."/>
            <person name="Meinhardt L.W."/>
            <person name="Bailey B.A."/>
            <person name="Cohen S.P."/>
        </authorList>
    </citation>
    <scope>NUCLEOTIDE SEQUENCE [LARGE SCALE GENOMIC DNA]</scope>
    <source>
        <strain evidence="2 3">MS-2</strain>
    </source>
</reference>
<keyword evidence="3" id="KW-1185">Reference proteome</keyword>